<dbReference type="EMBL" id="CP036276">
    <property type="protein sequence ID" value="QDU47631.1"/>
    <property type="molecule type" value="Genomic_DNA"/>
</dbReference>
<dbReference type="PROSITE" id="PS51257">
    <property type="entry name" value="PROKAR_LIPOPROTEIN"/>
    <property type="match status" value="1"/>
</dbReference>
<proteinExistence type="predicted"/>
<keyword evidence="1" id="KW-0732">Signal</keyword>
<name>A0A517ZYV7_9PLAN</name>
<sequence length="1130" mass="126023" precursor="true">MLLDRRTALVCAALIGCAITTPNFAAEVETDKPSDRYTDIVKADEPIAYWRFQDAQGDTVRNTIAAPEAEALLDGTVVGKVSPGAPGPQSPDFPLFGSDNLSVRLPAKGSYVRIADPGADSPLDFDTGDAITIEAWVNPKLTSGRDYHYIIGKGRTNHPDFARDNQNWALRLQSPTGTLSFLFRSRGEKGEWHRWTSKEGLGGDSGWHHVAVTYTFGEEKSLVGYIDGRPVKGVWDSGGATDRAPVVDDDEVRIGSTFHGGAFGGALDEVALYRQALAPERIAARYRYVAPELRPIVWEEIPNGTLWVDIFEGLPNRRSWEFRPPKYVESFTTSTLAFVAVPKKYDARGLQKDRSNPFLLRAAGTFEIPAGSQQILLRSRNAARLYLDGRLIAETKFHSISSSAHGRVFDVDTSLAPNIRPLRRGDTETVAVIEGDGKRHHLRFEMIVGGQGHRPEFGETSVSIAAPGEDFRLVGSGGTFLLTDEGWTEFKRGERQRIAQLSAESRHVAGSAEAEKWAQRHAAARDVIAGQDKPVVPEVAETAEVYNDIDRFILAQLEKAKVAPAALTDDYSFLRRVALDVTGTIPSEAHLAEFQADQDPNRRSRAIDRLLAEPGWADNWMGYWQDVLAENPSLVKPKLNNSGPFRFWLHESLADNKPFDRFVTELIRMDGSRRFGGPAGFAMATQNDVPMAAKAQIIGRAFLGLNMTCARCHDAPFHDHKQQDLFALAAMLDRKPLRVPKTSSVPGDEESLASMIVEVTLKPGSQVAPEWTFSELIDDAALTEAAASQADPREHVAALITSPHNTRFAEVIVNRMWKRYFGRGFVEPVDDWHDVEPSHPELLQYLARELVLHDYDLKHIARLILNSRTYQSEIGELSEEQTQLFAGQVPRRMSAEQLVDSMFAAAGKPLRAGQLCLDPDGAMKLDTATNLGEPLRAWEFASLSNERDRPSLALPFAQPFVTFLETFGWRSARQNPITERDDDPTVRQPAVLANGVLGRRMTRLSDDSAFTRLAQEEQPVERLVERVYMRVLTRKPTAQEQTLFVELLSPGYVERLEDLPQAVEKPQRLPLGMVSWSNHLSERANAIKIELQRAVERGDLPTSRLNTDWRERMEDMLWALMNSPEFVYLP</sequence>
<gene>
    <name evidence="4" type="ORF">Mal52_61660</name>
</gene>
<dbReference type="Gene3D" id="2.60.120.200">
    <property type="match status" value="1"/>
</dbReference>
<feature type="chain" id="PRO_5021793835" description="LamG-like jellyroll fold domain-containing protein" evidence="1">
    <location>
        <begin position="26"/>
        <end position="1130"/>
    </location>
</feature>
<reference evidence="4 5" key="1">
    <citation type="submission" date="2019-02" db="EMBL/GenBank/DDBJ databases">
        <title>Deep-cultivation of Planctomycetes and their phenomic and genomic characterization uncovers novel biology.</title>
        <authorList>
            <person name="Wiegand S."/>
            <person name="Jogler M."/>
            <person name="Boedeker C."/>
            <person name="Pinto D."/>
            <person name="Vollmers J."/>
            <person name="Rivas-Marin E."/>
            <person name="Kohn T."/>
            <person name="Peeters S.H."/>
            <person name="Heuer A."/>
            <person name="Rast P."/>
            <person name="Oberbeckmann S."/>
            <person name="Bunk B."/>
            <person name="Jeske O."/>
            <person name="Meyerdierks A."/>
            <person name="Storesund J.E."/>
            <person name="Kallscheuer N."/>
            <person name="Luecker S."/>
            <person name="Lage O.M."/>
            <person name="Pohl T."/>
            <person name="Merkel B.J."/>
            <person name="Hornburger P."/>
            <person name="Mueller R.-W."/>
            <person name="Bruemmer F."/>
            <person name="Labrenz M."/>
            <person name="Spormann A.M."/>
            <person name="Op den Camp H."/>
            <person name="Overmann J."/>
            <person name="Amann R."/>
            <person name="Jetten M.S.M."/>
            <person name="Mascher T."/>
            <person name="Medema M.H."/>
            <person name="Devos D.P."/>
            <person name="Kaster A.-K."/>
            <person name="Ovreas L."/>
            <person name="Rohde M."/>
            <person name="Galperin M.Y."/>
            <person name="Jogler C."/>
        </authorList>
    </citation>
    <scope>NUCLEOTIDE SEQUENCE [LARGE SCALE GENOMIC DNA]</scope>
    <source>
        <strain evidence="4 5">Mal52</strain>
    </source>
</reference>
<dbReference type="Proteomes" id="UP000319383">
    <property type="component" value="Chromosome"/>
</dbReference>
<evidence type="ECO:0000256" key="1">
    <source>
        <dbReference type="SAM" id="SignalP"/>
    </source>
</evidence>
<dbReference type="SUPFAM" id="SSF49899">
    <property type="entry name" value="Concanavalin A-like lectins/glucanases"/>
    <property type="match status" value="1"/>
</dbReference>
<keyword evidence="5" id="KW-1185">Reference proteome</keyword>
<evidence type="ECO:0000259" key="2">
    <source>
        <dbReference type="Pfam" id="PF07583"/>
    </source>
</evidence>
<dbReference type="KEGG" id="sdyn:Mal52_61660"/>
<protein>
    <recommendedName>
        <fullName evidence="6">LamG-like jellyroll fold domain-containing protein</fullName>
    </recommendedName>
</protein>
<feature type="domain" description="DUF1549" evidence="2">
    <location>
        <begin position="549"/>
        <end position="733"/>
    </location>
</feature>
<evidence type="ECO:0008006" key="6">
    <source>
        <dbReference type="Google" id="ProtNLM"/>
    </source>
</evidence>
<dbReference type="Pfam" id="PF07583">
    <property type="entry name" value="PSCyt2"/>
    <property type="match status" value="1"/>
</dbReference>
<dbReference type="PANTHER" id="PTHR35889:SF3">
    <property type="entry name" value="F-BOX DOMAIN-CONTAINING PROTEIN"/>
    <property type="match status" value="1"/>
</dbReference>
<organism evidence="4 5">
    <name type="scientific">Symmachiella dynata</name>
    <dbReference type="NCBI Taxonomy" id="2527995"/>
    <lineage>
        <taxon>Bacteria</taxon>
        <taxon>Pseudomonadati</taxon>
        <taxon>Planctomycetota</taxon>
        <taxon>Planctomycetia</taxon>
        <taxon>Planctomycetales</taxon>
        <taxon>Planctomycetaceae</taxon>
        <taxon>Symmachiella</taxon>
    </lineage>
</organism>
<evidence type="ECO:0000259" key="3">
    <source>
        <dbReference type="Pfam" id="PF07587"/>
    </source>
</evidence>
<dbReference type="InterPro" id="IPR022655">
    <property type="entry name" value="DUF1553"/>
</dbReference>
<feature type="domain" description="DUF1553" evidence="3">
    <location>
        <begin position="793"/>
        <end position="1047"/>
    </location>
</feature>
<accession>A0A517ZYV7</accession>
<dbReference type="AlphaFoldDB" id="A0A517ZYV7"/>
<dbReference type="Pfam" id="PF07587">
    <property type="entry name" value="PSD1"/>
    <property type="match status" value="1"/>
</dbReference>
<evidence type="ECO:0000313" key="4">
    <source>
        <dbReference type="EMBL" id="QDU47631.1"/>
    </source>
</evidence>
<dbReference type="InterPro" id="IPR011444">
    <property type="entry name" value="DUF1549"/>
</dbReference>
<dbReference type="InterPro" id="IPR013320">
    <property type="entry name" value="ConA-like_dom_sf"/>
</dbReference>
<dbReference type="Pfam" id="PF13385">
    <property type="entry name" value="Laminin_G_3"/>
    <property type="match status" value="1"/>
</dbReference>
<evidence type="ECO:0000313" key="5">
    <source>
        <dbReference type="Proteomes" id="UP000319383"/>
    </source>
</evidence>
<dbReference type="RefSeq" id="WP_145380424.1">
    <property type="nucleotide sequence ID" value="NZ_CP036276.1"/>
</dbReference>
<dbReference type="PANTHER" id="PTHR35889">
    <property type="entry name" value="CYCLOINULO-OLIGOSACCHARIDE FRUCTANOTRANSFERASE-RELATED"/>
    <property type="match status" value="1"/>
</dbReference>
<feature type="signal peptide" evidence="1">
    <location>
        <begin position="1"/>
        <end position="25"/>
    </location>
</feature>